<sequence length="456" mass="50303">MMMLPKLFALSLVLAPNLVSAALFPEDSLVKMIDHKGFKAALKENMTSVFAFVAPWCGHCQRMAPEYSKAALGLHPLVPMYAVDCDAAQNKRLCADQGVKGFPTVKLFPRGRSMPPVEFEGSERTASAFFYFAKRGIPSKIQKIHQFEDFEREINDKNVCLCLNHHAFGRNINARALHFQIIHKPRTVLMNKSNKLPLLWSALGNKYRDQIEFRTHRDRKGRNSVKLGFEAGQDGIPKILVYPAGETKPVQFMGIMKFDSLSKFFDELLDGSADLSELNAVAAAEDFVPDPKELEIERQQEAEMLRLAHGGFSNMIDFEAAVRDGSAQNYHQANGYPGMMGGAPEKEEKKKGTTKSKKIRMPVTDEAGQIVMDVTAGGATATATESSEPSAESVPEPAPNAEPEVESVVAEPEVVEAVAESEVISEPEVVAEPEPVLAEEEKIEPAVESERVKDEL</sequence>
<evidence type="ECO:0000256" key="2">
    <source>
        <dbReference type="SAM" id="SignalP"/>
    </source>
</evidence>
<name>A0A4S4LJR3_9AGAM</name>
<feature type="region of interest" description="Disordered" evidence="1">
    <location>
        <begin position="378"/>
        <end position="456"/>
    </location>
</feature>
<dbReference type="Proteomes" id="UP000308199">
    <property type="component" value="Unassembled WGS sequence"/>
</dbReference>
<gene>
    <name evidence="4" type="ORF">EW145_g241</name>
</gene>
<proteinExistence type="predicted"/>
<dbReference type="InterPro" id="IPR013766">
    <property type="entry name" value="Thioredoxin_domain"/>
</dbReference>
<feature type="compositionally biased region" description="Low complexity" evidence="1">
    <location>
        <begin position="379"/>
        <end position="422"/>
    </location>
</feature>
<dbReference type="Pfam" id="PF00085">
    <property type="entry name" value="Thioredoxin"/>
    <property type="match status" value="1"/>
</dbReference>
<evidence type="ECO:0000313" key="4">
    <source>
        <dbReference type="EMBL" id="THH12077.1"/>
    </source>
</evidence>
<feature type="domain" description="Thioredoxin" evidence="3">
    <location>
        <begin position="18"/>
        <end position="159"/>
    </location>
</feature>
<dbReference type="PANTHER" id="PTHR45815">
    <property type="entry name" value="PROTEIN DISULFIDE-ISOMERASE A6"/>
    <property type="match status" value="1"/>
</dbReference>
<evidence type="ECO:0000256" key="1">
    <source>
        <dbReference type="SAM" id="MobiDB-lite"/>
    </source>
</evidence>
<dbReference type="SUPFAM" id="SSF52833">
    <property type="entry name" value="Thioredoxin-like"/>
    <property type="match status" value="1"/>
</dbReference>
<dbReference type="GO" id="GO:0015035">
    <property type="term" value="F:protein-disulfide reductase activity"/>
    <property type="evidence" value="ECO:0007669"/>
    <property type="project" value="TreeGrafter"/>
</dbReference>
<feature type="compositionally biased region" description="Acidic residues" evidence="1">
    <location>
        <begin position="423"/>
        <end position="438"/>
    </location>
</feature>
<evidence type="ECO:0000313" key="5">
    <source>
        <dbReference type="Proteomes" id="UP000308199"/>
    </source>
</evidence>
<dbReference type="PANTHER" id="PTHR45815:SF3">
    <property type="entry name" value="PROTEIN DISULFIDE-ISOMERASE A6"/>
    <property type="match status" value="1"/>
</dbReference>
<dbReference type="GO" id="GO:0005788">
    <property type="term" value="C:endoplasmic reticulum lumen"/>
    <property type="evidence" value="ECO:0007669"/>
    <property type="project" value="TreeGrafter"/>
</dbReference>
<dbReference type="PROSITE" id="PS51352">
    <property type="entry name" value="THIOREDOXIN_2"/>
    <property type="match status" value="1"/>
</dbReference>
<feature type="chain" id="PRO_5020752698" description="Thioredoxin domain-containing protein" evidence="2">
    <location>
        <begin position="22"/>
        <end position="456"/>
    </location>
</feature>
<protein>
    <recommendedName>
        <fullName evidence="3">Thioredoxin domain-containing protein</fullName>
    </recommendedName>
</protein>
<keyword evidence="5" id="KW-1185">Reference proteome</keyword>
<dbReference type="OrthoDB" id="427280at2759"/>
<dbReference type="EMBL" id="SGPK01000004">
    <property type="protein sequence ID" value="THH12077.1"/>
    <property type="molecule type" value="Genomic_DNA"/>
</dbReference>
<dbReference type="InterPro" id="IPR036249">
    <property type="entry name" value="Thioredoxin-like_sf"/>
</dbReference>
<dbReference type="PRINTS" id="PR00421">
    <property type="entry name" value="THIOREDOXIN"/>
</dbReference>
<feature type="compositionally biased region" description="Basic and acidic residues" evidence="1">
    <location>
        <begin position="439"/>
        <end position="456"/>
    </location>
</feature>
<keyword evidence="2" id="KW-0732">Signal</keyword>
<dbReference type="GO" id="GO:0034976">
    <property type="term" value="P:response to endoplasmic reticulum stress"/>
    <property type="evidence" value="ECO:0007669"/>
    <property type="project" value="TreeGrafter"/>
</dbReference>
<dbReference type="Gene3D" id="3.40.30.10">
    <property type="entry name" value="Glutaredoxin"/>
    <property type="match status" value="1"/>
</dbReference>
<reference evidence="4 5" key="1">
    <citation type="submission" date="2019-02" db="EMBL/GenBank/DDBJ databases">
        <title>Genome sequencing of the rare red list fungi Phellinidium pouzarii.</title>
        <authorList>
            <person name="Buettner E."/>
            <person name="Kellner H."/>
        </authorList>
    </citation>
    <scope>NUCLEOTIDE SEQUENCE [LARGE SCALE GENOMIC DNA]</scope>
    <source>
        <strain evidence="4 5">DSM 108285</strain>
    </source>
</reference>
<dbReference type="AlphaFoldDB" id="A0A4S4LJR3"/>
<accession>A0A4S4LJR3</accession>
<comment type="caution">
    <text evidence="4">The sequence shown here is derived from an EMBL/GenBank/DDBJ whole genome shotgun (WGS) entry which is preliminary data.</text>
</comment>
<feature type="region of interest" description="Disordered" evidence="1">
    <location>
        <begin position="333"/>
        <end position="359"/>
    </location>
</feature>
<organism evidence="4 5">
    <name type="scientific">Phellinidium pouzarii</name>
    <dbReference type="NCBI Taxonomy" id="167371"/>
    <lineage>
        <taxon>Eukaryota</taxon>
        <taxon>Fungi</taxon>
        <taxon>Dikarya</taxon>
        <taxon>Basidiomycota</taxon>
        <taxon>Agaricomycotina</taxon>
        <taxon>Agaricomycetes</taxon>
        <taxon>Hymenochaetales</taxon>
        <taxon>Hymenochaetaceae</taxon>
        <taxon>Phellinidium</taxon>
    </lineage>
</organism>
<feature type="signal peptide" evidence="2">
    <location>
        <begin position="1"/>
        <end position="21"/>
    </location>
</feature>
<evidence type="ECO:0000259" key="3">
    <source>
        <dbReference type="PROSITE" id="PS51352"/>
    </source>
</evidence>